<accession>B9XST1</accession>
<reference evidence="1 2" key="1">
    <citation type="journal article" date="2011" name="J. Bacteriol.">
        <title>Genome sequence of 'Pedosphaera parvula' Ellin514, an aerobic Verrucomicrobial isolate from pasture soil.</title>
        <authorList>
            <person name="Kant R."/>
            <person name="van Passel M.W."/>
            <person name="Sangwan P."/>
            <person name="Palva A."/>
            <person name="Lucas S."/>
            <person name="Copeland A."/>
            <person name="Lapidus A."/>
            <person name="Glavina Del Rio T."/>
            <person name="Dalin E."/>
            <person name="Tice H."/>
            <person name="Bruce D."/>
            <person name="Goodwin L."/>
            <person name="Pitluck S."/>
            <person name="Chertkov O."/>
            <person name="Larimer F.W."/>
            <person name="Land M.L."/>
            <person name="Hauser L."/>
            <person name="Brettin T.S."/>
            <person name="Detter J.C."/>
            <person name="Han S."/>
            <person name="de Vos W.M."/>
            <person name="Janssen P.H."/>
            <person name="Smidt H."/>
        </authorList>
    </citation>
    <scope>NUCLEOTIDE SEQUENCE [LARGE SCALE GENOMIC DNA]</scope>
    <source>
        <strain evidence="1 2">Ellin514</strain>
    </source>
</reference>
<dbReference type="OrthoDB" id="9812205at2"/>
<comment type="caution">
    <text evidence="1">The sequence shown here is derived from an EMBL/GenBank/DDBJ whole genome shotgun (WGS) entry which is preliminary data.</text>
</comment>
<dbReference type="STRING" id="320771.Cflav_PD6510"/>
<dbReference type="RefSeq" id="WP_007418864.1">
    <property type="nucleotide sequence ID" value="NZ_ABOX02000086.1"/>
</dbReference>
<proteinExistence type="predicted"/>
<sequence length="212" mass="24247">MKQINSSAELKAVLKADKVLLFVHFEWSSSSRYVLWNLEEWEKESDWANGESAFEIYWLEPDEHPDTWKWIGENAVNLDQENGYTGGLVWLRNGAVVGTVENQEFPGLRELKRLTKLRLGIEERAGQSSVVDPELLRILCCPETYQDIKVAEAAVIEKINQQIFTGALRNRRGQVIREVIEGGLVRADGRYLYPIRHNIPIMLVDEAIPLIG</sequence>
<name>B9XST1_PEDPL</name>
<dbReference type="Gene3D" id="2.20.25.10">
    <property type="match status" value="1"/>
</dbReference>
<protein>
    <submittedName>
        <fullName evidence="1">Uncharacterized protein</fullName>
    </submittedName>
</protein>
<dbReference type="AlphaFoldDB" id="B9XST1"/>
<dbReference type="Proteomes" id="UP000003688">
    <property type="component" value="Unassembled WGS sequence"/>
</dbReference>
<dbReference type="SUPFAM" id="SSF158997">
    <property type="entry name" value="Trm112p-like"/>
    <property type="match status" value="1"/>
</dbReference>
<evidence type="ECO:0000313" key="1">
    <source>
        <dbReference type="EMBL" id="EEF57098.1"/>
    </source>
</evidence>
<keyword evidence="2" id="KW-1185">Reference proteome</keyword>
<evidence type="ECO:0000313" key="2">
    <source>
        <dbReference type="Proteomes" id="UP000003688"/>
    </source>
</evidence>
<dbReference type="EMBL" id="ABOX02000086">
    <property type="protein sequence ID" value="EEF57098.1"/>
    <property type="molecule type" value="Genomic_DNA"/>
</dbReference>
<organism evidence="1 2">
    <name type="scientific">Pedosphaera parvula (strain Ellin514)</name>
    <dbReference type="NCBI Taxonomy" id="320771"/>
    <lineage>
        <taxon>Bacteria</taxon>
        <taxon>Pseudomonadati</taxon>
        <taxon>Verrucomicrobiota</taxon>
        <taxon>Pedosphaerae</taxon>
        <taxon>Pedosphaerales</taxon>
        <taxon>Pedosphaeraceae</taxon>
        <taxon>Pedosphaera</taxon>
    </lineage>
</organism>
<gene>
    <name evidence="1" type="ORF">Cflav_PD6510</name>
</gene>